<protein>
    <submittedName>
        <fullName evidence="1">DNA recombination protein RecO</fullName>
    </submittedName>
</protein>
<dbReference type="Proteomes" id="UP001372526">
    <property type="component" value="Unassembled WGS sequence"/>
</dbReference>
<comment type="caution">
    <text evidence="1">The sequence shown here is derived from an EMBL/GenBank/DDBJ whole genome shotgun (WGS) entry which is preliminary data.</text>
</comment>
<dbReference type="EMBL" id="JBAWSX010000001">
    <property type="protein sequence ID" value="MEI4800365.1"/>
    <property type="molecule type" value="Genomic_DNA"/>
</dbReference>
<name>A0ABU8FCF4_9BACI</name>
<evidence type="ECO:0000313" key="2">
    <source>
        <dbReference type="Proteomes" id="UP001372526"/>
    </source>
</evidence>
<proteinExistence type="predicted"/>
<keyword evidence="2" id="KW-1185">Reference proteome</keyword>
<dbReference type="RefSeq" id="WP_336471290.1">
    <property type="nucleotide sequence ID" value="NZ_JBAWSX010000001.1"/>
</dbReference>
<evidence type="ECO:0000313" key="1">
    <source>
        <dbReference type="EMBL" id="MEI4800365.1"/>
    </source>
</evidence>
<reference evidence="1 2" key="1">
    <citation type="submission" date="2024-01" db="EMBL/GenBank/DDBJ databases">
        <title>Seven novel Bacillus-like species.</title>
        <authorList>
            <person name="Liu G."/>
        </authorList>
    </citation>
    <scope>NUCLEOTIDE SEQUENCE [LARGE SCALE GENOMIC DNA]</scope>
    <source>
        <strain evidence="1 2">FJAT-51639</strain>
    </source>
</reference>
<accession>A0ABU8FCF4</accession>
<organism evidence="1 2">
    <name type="scientific">Bacillus bruguierae</name>
    <dbReference type="NCBI Taxonomy" id="3127667"/>
    <lineage>
        <taxon>Bacteria</taxon>
        <taxon>Bacillati</taxon>
        <taxon>Bacillota</taxon>
        <taxon>Bacilli</taxon>
        <taxon>Bacillales</taxon>
        <taxon>Bacillaceae</taxon>
        <taxon>Bacillus</taxon>
    </lineage>
</organism>
<gene>
    <name evidence="1" type="ORF">WAZ07_03305</name>
</gene>
<sequence>MNIWLILFLPAVIIWGVSLFIQMKCGQSNHLHQEPMIFHSQRISPIKTKETELRLLDKLLLDKKSYRKNR</sequence>